<name>A0ABX7DB69_SERLI</name>
<keyword evidence="1" id="KW-0614">Plasmid</keyword>
<gene>
    <name evidence="1" type="ORF">I6I38_25090</name>
</gene>
<dbReference type="EMBL" id="CP068149">
    <property type="protein sequence ID" value="QQU58039.1"/>
    <property type="molecule type" value="Genomic_DNA"/>
</dbReference>
<accession>A0ABX7DB69</accession>
<dbReference type="RefSeq" id="WP_201896580.1">
    <property type="nucleotide sequence ID" value="NZ_CP068149.1"/>
</dbReference>
<geneLocation type="plasmid" evidence="1 2">
    <name>unnamed</name>
</geneLocation>
<evidence type="ECO:0000313" key="2">
    <source>
        <dbReference type="Proteomes" id="UP000595237"/>
    </source>
</evidence>
<dbReference type="Proteomes" id="UP000595237">
    <property type="component" value="Plasmid unnamed"/>
</dbReference>
<sequence length="295" mass="33281">MENKTISVAAHNRIADGMIRVEKKTLKIEQVKDKPLKKASQEIIIYNDSVHTIANVSLLLKFSSPVWEYNATISELDIEGPDFGGIIYDTDNKIILTNIPRFGSFDTDQCRTINNWMASKYEPVIPLKAHGAISIHLFYHYSDDKTKPHDLHIPEVSEIYVGSPLFANHLEKSTVPCYEINWTVKKVEDHDPILYTSEIKITNVSNALFHKPFVFWRNDRPSHHSKRIAGNIEEKFKTLGHTSSGVPETITTAHIQDEDSKGSSFVADYTVEYSGNDAHCPNFIGIPARLTSSPS</sequence>
<evidence type="ECO:0000313" key="1">
    <source>
        <dbReference type="EMBL" id="QQU58039.1"/>
    </source>
</evidence>
<reference evidence="1 2" key="1">
    <citation type="submission" date="2021-01" db="EMBL/GenBank/DDBJ databases">
        <title>FDA dAtabase for Regulatory Grade micrObial Sequences (FDA-ARGOS): Supporting development and validation of Infectious Disease Dx tests.</title>
        <authorList>
            <person name="Blissenbach B."/>
            <person name="Krut O."/>
            <person name="Tallon L."/>
            <person name="Sadzewicz L."/>
            <person name="Zhao X."/>
            <person name="Boylan J."/>
            <person name="Ott S."/>
            <person name="Bowen H."/>
            <person name="Vavikolanu K."/>
            <person name="Mehta A."/>
            <person name="Aluvathingal J."/>
            <person name="Nadendla S."/>
            <person name="Yan Y."/>
            <person name="Sichtig H."/>
        </authorList>
    </citation>
    <scope>NUCLEOTIDE SEQUENCE [LARGE SCALE GENOMIC DNA]</scope>
    <source>
        <strain evidence="1 2">FDAARGOS_1081</strain>
        <plasmid evidence="1 2">unnamed</plasmid>
    </source>
</reference>
<proteinExistence type="predicted"/>
<keyword evidence="2" id="KW-1185">Reference proteome</keyword>
<organism evidence="1 2">
    <name type="scientific">Serratia liquefaciens</name>
    <dbReference type="NCBI Taxonomy" id="614"/>
    <lineage>
        <taxon>Bacteria</taxon>
        <taxon>Pseudomonadati</taxon>
        <taxon>Pseudomonadota</taxon>
        <taxon>Gammaproteobacteria</taxon>
        <taxon>Enterobacterales</taxon>
        <taxon>Yersiniaceae</taxon>
        <taxon>Serratia</taxon>
    </lineage>
</organism>
<protein>
    <submittedName>
        <fullName evidence="1">Uncharacterized protein</fullName>
    </submittedName>
</protein>